<keyword evidence="11" id="KW-0492">Microsome</keyword>
<dbReference type="RefSeq" id="XP_019617750.1">
    <property type="nucleotide sequence ID" value="XM_019762191.1"/>
</dbReference>
<evidence type="ECO:0000256" key="26">
    <source>
        <dbReference type="ARBA" id="ARBA00079181"/>
    </source>
</evidence>
<dbReference type="PROSITE" id="PS00086">
    <property type="entry name" value="CYTOCHROME_P450"/>
    <property type="match status" value="1"/>
</dbReference>
<sequence>MESVVAFVSGFPANLTLQSALVLVLVFLTASWVLGAGSRQKNLPPGPRGLPLLGNLLSVRPSHLLSNLAAWRQQYGDVFCVRIATKLAVVLNGHKAVQDALVKQPEVFSDRPPGTMGSDKDQGIGMSRYGEDWKVKRKVGLTALRQLGMGKRSLEGRIMEEACTLSDILAEKGGTATDMSLLLSNAVSNIICFMAFGQRFECNDTEFQRLMRLSSGILGGSGTSGSPIPRFIPLVGKLPFFKKEHERRMKMLNEVDDFIKAKIKEHQETFDPSDIRDIIDVYLMETQQQAPDGEDGTITEQGMIGTVRSLFIAGAETTATTLKWGLLYLARHREVQRKVQDEIDKEFGASPPSLFQRRKLPYTETTILEIQRIRPAVPLSVAHSTSAATVLHGFDIPANTLVIPNLWSAMMDPALAPDPETFNPDRFLDEEGSLVRPEWFIPFSLGRRQCLGEQLAKMELFIFLTTLLQHFTFKLPDGAPAPSMEGTLGLVLAPKAYQICAIPRDS</sequence>
<evidence type="ECO:0000256" key="16">
    <source>
        <dbReference type="ARBA" id="ARBA00023098"/>
    </source>
</evidence>
<evidence type="ECO:0000256" key="24">
    <source>
        <dbReference type="ARBA" id="ARBA00066560"/>
    </source>
</evidence>
<keyword evidence="12 29" id="KW-1133">Transmembrane helix</keyword>
<accession>A0A6P4XMA1</accession>
<keyword evidence="9" id="KW-0999">Mitochondrion inner membrane</keyword>
<evidence type="ECO:0000256" key="6">
    <source>
        <dbReference type="ARBA" id="ARBA00022617"/>
    </source>
</evidence>
<evidence type="ECO:0000313" key="31">
    <source>
        <dbReference type="RefSeq" id="XP_019617750.1"/>
    </source>
</evidence>
<dbReference type="EC" id="1.14.14.80" evidence="24"/>
<evidence type="ECO:0000256" key="8">
    <source>
        <dbReference type="ARBA" id="ARBA00022723"/>
    </source>
</evidence>
<protein>
    <recommendedName>
        <fullName evidence="25">Cytochrome P450 2U1</fullName>
        <ecNumber evidence="24">1.14.14.80</ecNumber>
    </recommendedName>
    <alternativeName>
        <fullName evidence="26">Long-chain fatty acid omega-monooxygenase</fullName>
    </alternativeName>
</protein>
<dbReference type="GO" id="GO:0006629">
    <property type="term" value="P:lipid metabolic process"/>
    <property type="evidence" value="ECO:0007669"/>
    <property type="project" value="UniProtKB-KW"/>
</dbReference>
<keyword evidence="18 29" id="KW-0472">Membrane</keyword>
<dbReference type="PRINTS" id="PR00385">
    <property type="entry name" value="P450"/>
</dbReference>
<evidence type="ECO:0000256" key="9">
    <source>
        <dbReference type="ARBA" id="ARBA00022792"/>
    </source>
</evidence>
<evidence type="ECO:0000256" key="10">
    <source>
        <dbReference type="ARBA" id="ARBA00022824"/>
    </source>
</evidence>
<feature type="transmembrane region" description="Helical" evidence="29">
    <location>
        <begin position="15"/>
        <end position="34"/>
    </location>
</feature>
<dbReference type="GO" id="GO:0006082">
    <property type="term" value="P:organic acid metabolic process"/>
    <property type="evidence" value="ECO:0007669"/>
    <property type="project" value="TreeGrafter"/>
</dbReference>
<evidence type="ECO:0000256" key="13">
    <source>
        <dbReference type="ARBA" id="ARBA00023002"/>
    </source>
</evidence>
<dbReference type="Gene3D" id="1.10.630.10">
    <property type="entry name" value="Cytochrome P450"/>
    <property type="match status" value="1"/>
</dbReference>
<dbReference type="Proteomes" id="UP000515135">
    <property type="component" value="Unplaced"/>
</dbReference>
<dbReference type="GO" id="GO:0006805">
    <property type="term" value="P:xenobiotic metabolic process"/>
    <property type="evidence" value="ECO:0007669"/>
    <property type="project" value="TreeGrafter"/>
</dbReference>
<proteinExistence type="inferred from homology"/>
<feature type="binding site" description="axial binding residue" evidence="27">
    <location>
        <position position="450"/>
    </location>
    <ligand>
        <name>heme</name>
        <dbReference type="ChEBI" id="CHEBI:30413"/>
    </ligand>
    <ligandPart>
        <name>Fe</name>
        <dbReference type="ChEBI" id="CHEBI:18248"/>
    </ligandPart>
</feature>
<evidence type="ECO:0000256" key="21">
    <source>
        <dbReference type="ARBA" id="ARBA00052159"/>
    </source>
</evidence>
<dbReference type="FunFam" id="1.10.630.10:FF:000017">
    <property type="entry name" value="cytochrome P450 2U1 isoform X1"/>
    <property type="match status" value="1"/>
</dbReference>
<evidence type="ECO:0000256" key="22">
    <source>
        <dbReference type="ARBA" id="ARBA00052378"/>
    </source>
</evidence>
<keyword evidence="16" id="KW-0443">Lipid metabolism</keyword>
<keyword evidence="13 28" id="KW-0560">Oxidoreductase</keyword>
<evidence type="ECO:0000313" key="30">
    <source>
        <dbReference type="Proteomes" id="UP000515135"/>
    </source>
</evidence>
<keyword evidence="30" id="KW-1185">Reference proteome</keyword>
<evidence type="ECO:0000256" key="18">
    <source>
        <dbReference type="ARBA" id="ARBA00023136"/>
    </source>
</evidence>
<keyword evidence="14 27" id="KW-0408">Iron</keyword>
<comment type="catalytic activity">
    <reaction evidence="22">
        <text>an omega-methyl-long-chain fatty acid + reduced [NADPH--hemoprotein reductase] + O2 = an omega-hydroxy-long-chain fatty acid + oxidized [NADPH--hemoprotein reductase] + H2O + H(+)</text>
        <dbReference type="Rhea" id="RHEA:56748"/>
        <dbReference type="Rhea" id="RHEA-COMP:11964"/>
        <dbReference type="Rhea" id="RHEA-COMP:11965"/>
        <dbReference type="ChEBI" id="CHEBI:15377"/>
        <dbReference type="ChEBI" id="CHEBI:15378"/>
        <dbReference type="ChEBI" id="CHEBI:15379"/>
        <dbReference type="ChEBI" id="CHEBI:57618"/>
        <dbReference type="ChEBI" id="CHEBI:58210"/>
        <dbReference type="ChEBI" id="CHEBI:140991"/>
        <dbReference type="ChEBI" id="CHEBI:140992"/>
        <dbReference type="EC" id="1.14.14.80"/>
    </reaction>
    <physiologicalReaction direction="left-to-right" evidence="22">
        <dbReference type="Rhea" id="RHEA:56749"/>
    </physiologicalReaction>
</comment>
<gene>
    <name evidence="31" type="primary">LOC109465048</name>
</gene>
<keyword evidence="6 27" id="KW-0349">Heme</keyword>
<comment type="catalytic activity">
    <reaction evidence="21">
        <text>N-[(5Z,8Z,11Z,14Z)-eicosatetraenoyl]-serotonin + reduced [NADPH--hemoprotein reductase] + O2 = 2-oxo-N-[(5Z,8Z,11Z,14Z)-eicosatetraenoyl]-serotonin + oxidized [NADPH--hemoprotein reductase] + H2O + H(+)</text>
        <dbReference type="Rhea" id="RHEA:50296"/>
        <dbReference type="Rhea" id="RHEA-COMP:11964"/>
        <dbReference type="Rhea" id="RHEA-COMP:11965"/>
        <dbReference type="ChEBI" id="CHEBI:15377"/>
        <dbReference type="ChEBI" id="CHEBI:15378"/>
        <dbReference type="ChEBI" id="CHEBI:15379"/>
        <dbReference type="ChEBI" id="CHEBI:57618"/>
        <dbReference type="ChEBI" id="CHEBI:58210"/>
        <dbReference type="ChEBI" id="CHEBI:132255"/>
        <dbReference type="ChEBI" id="CHEBI:132256"/>
    </reaction>
    <physiologicalReaction direction="left-to-right" evidence="21">
        <dbReference type="Rhea" id="RHEA:50297"/>
    </physiologicalReaction>
</comment>
<evidence type="ECO:0000256" key="3">
    <source>
        <dbReference type="ARBA" id="ARBA00004448"/>
    </source>
</evidence>
<comment type="catalytic activity">
    <reaction evidence="20">
        <text>(5Z,8Z,11Z,14Z)-eicosatetraenoate + reduced [NADPH--hemoprotein reductase] + O2 = 20-hydroxy-(5Z,8Z,11Z,14Z)-eicosatetraenoate + oxidized [NADPH--hemoprotein reductase] + H2O + H(+)</text>
        <dbReference type="Rhea" id="RHEA:39755"/>
        <dbReference type="Rhea" id="RHEA-COMP:11964"/>
        <dbReference type="Rhea" id="RHEA-COMP:11965"/>
        <dbReference type="ChEBI" id="CHEBI:15377"/>
        <dbReference type="ChEBI" id="CHEBI:15378"/>
        <dbReference type="ChEBI" id="CHEBI:15379"/>
        <dbReference type="ChEBI" id="CHEBI:32395"/>
        <dbReference type="ChEBI" id="CHEBI:57618"/>
        <dbReference type="ChEBI" id="CHEBI:58210"/>
        <dbReference type="ChEBI" id="CHEBI:76624"/>
    </reaction>
    <physiologicalReaction direction="left-to-right" evidence="20">
        <dbReference type="Rhea" id="RHEA:39756"/>
    </physiologicalReaction>
</comment>
<dbReference type="InterPro" id="IPR050182">
    <property type="entry name" value="Cytochrome_P450_fam2"/>
</dbReference>
<comment type="catalytic activity">
    <reaction evidence="19">
        <text>(5Z,8Z,11Z,14Z)-eicosatetraenoate + reduced [NADPH--hemoprotein reductase] + O2 = 19-hydroxy-(5Z,8Z,11Z,14Z)-eicosatetraenoate + oxidized [NADPH--hemoprotein reductase] + H2O + H(+)</text>
        <dbReference type="Rhea" id="RHEA:39759"/>
        <dbReference type="Rhea" id="RHEA-COMP:11964"/>
        <dbReference type="Rhea" id="RHEA-COMP:11965"/>
        <dbReference type="ChEBI" id="CHEBI:15377"/>
        <dbReference type="ChEBI" id="CHEBI:15378"/>
        <dbReference type="ChEBI" id="CHEBI:15379"/>
        <dbReference type="ChEBI" id="CHEBI:32395"/>
        <dbReference type="ChEBI" id="CHEBI:57618"/>
        <dbReference type="ChEBI" id="CHEBI:58210"/>
        <dbReference type="ChEBI" id="CHEBI:76627"/>
    </reaction>
    <physiologicalReaction direction="left-to-right" evidence="19">
        <dbReference type="Rhea" id="RHEA:39760"/>
    </physiologicalReaction>
</comment>
<evidence type="ECO:0000256" key="4">
    <source>
        <dbReference type="ARBA" id="ARBA00004477"/>
    </source>
</evidence>
<evidence type="ECO:0000256" key="17">
    <source>
        <dbReference type="ARBA" id="ARBA00023128"/>
    </source>
</evidence>
<dbReference type="SUPFAM" id="SSF48264">
    <property type="entry name" value="Cytochrome P450"/>
    <property type="match status" value="1"/>
</dbReference>
<evidence type="ECO:0000256" key="23">
    <source>
        <dbReference type="ARBA" id="ARBA00058812"/>
    </source>
</evidence>
<dbReference type="InterPro" id="IPR002401">
    <property type="entry name" value="Cyt_P450_E_grp-I"/>
</dbReference>
<comment type="similarity">
    <text evidence="5 28">Belongs to the cytochrome P450 family.</text>
</comment>
<dbReference type="KEGG" id="bbel:109465048"/>
<dbReference type="PANTHER" id="PTHR24300">
    <property type="entry name" value="CYTOCHROME P450 508A4-RELATED"/>
    <property type="match status" value="1"/>
</dbReference>
<dbReference type="AlphaFoldDB" id="A0A6P4XMA1"/>
<keyword evidence="10" id="KW-0256">Endoplasmic reticulum</keyword>
<keyword evidence="17" id="KW-0496">Mitochondrion</keyword>
<name>A0A6P4XMA1_BRABE</name>
<comment type="function">
    <text evidence="23">A cytochrome P450 monooxygenase involved in the metabolism of arachidonic acid and its conjugates. Mechanistically, uses molecular oxygen inserting one oxygen atom into a substrate, and reducing the second into a water molecule, with two electrons provided by NADPH via cytochrome P450 reductase (CPR; NADPH-ferrihemoprotein reductase). Acts as an omega and omega-1 hydroxylase for arachidonic acid and possibly for other long chain fatty acids. May modulate the arachidonic acid signaling pathway and play a role in other fatty acid signaling processes. May down-regulate the biological activities of N-arachidonoyl-serotonin, an endocannabinoid that has anti-nociceptive effects through inhibition of fatty acid amide hydrolase FAAH, TRPV1 receptor and T-type calcium channels. Catalyzes C-2 oxidation of the indole ring of N-arachidonoyl-serotonin forming a less active product 2-oxo-N-arachidonoyl-serotonin.</text>
</comment>
<evidence type="ECO:0000256" key="19">
    <source>
        <dbReference type="ARBA" id="ARBA00049206"/>
    </source>
</evidence>
<evidence type="ECO:0000256" key="2">
    <source>
        <dbReference type="ARBA" id="ARBA00004154"/>
    </source>
</evidence>
<dbReference type="InterPro" id="IPR017972">
    <property type="entry name" value="Cyt_P450_CS"/>
</dbReference>
<dbReference type="GO" id="GO:0005789">
    <property type="term" value="C:endoplasmic reticulum membrane"/>
    <property type="evidence" value="ECO:0007669"/>
    <property type="project" value="UniProtKB-SubCell"/>
</dbReference>
<evidence type="ECO:0000256" key="12">
    <source>
        <dbReference type="ARBA" id="ARBA00022989"/>
    </source>
</evidence>
<evidence type="ECO:0000256" key="25">
    <source>
        <dbReference type="ARBA" id="ARBA00067282"/>
    </source>
</evidence>
<evidence type="ECO:0000256" key="5">
    <source>
        <dbReference type="ARBA" id="ARBA00010617"/>
    </source>
</evidence>
<evidence type="ECO:0000256" key="11">
    <source>
        <dbReference type="ARBA" id="ARBA00022848"/>
    </source>
</evidence>
<evidence type="ECO:0000256" key="29">
    <source>
        <dbReference type="SAM" id="Phobius"/>
    </source>
</evidence>
<dbReference type="GO" id="GO:0020037">
    <property type="term" value="F:heme binding"/>
    <property type="evidence" value="ECO:0007669"/>
    <property type="project" value="InterPro"/>
</dbReference>
<dbReference type="PRINTS" id="PR00463">
    <property type="entry name" value="EP450I"/>
</dbReference>
<comment type="subcellular location">
    <subcellularLocation>
        <location evidence="4">Endoplasmic reticulum membrane</location>
        <topology evidence="4">Multi-pass membrane protein</topology>
    </subcellularLocation>
    <subcellularLocation>
        <location evidence="2">Microsome membrane</location>
        <topology evidence="2">Multi-pass membrane protein</topology>
    </subcellularLocation>
    <subcellularLocation>
        <location evidence="3">Mitochondrion inner membrane</location>
        <topology evidence="3">Multi-pass membrane protein</topology>
    </subcellularLocation>
</comment>
<reference evidence="31" key="1">
    <citation type="submission" date="2025-08" db="UniProtKB">
        <authorList>
            <consortium name="RefSeq"/>
        </authorList>
    </citation>
    <scope>IDENTIFICATION</scope>
    <source>
        <tissue evidence="31">Gonad</tissue>
    </source>
</reference>
<keyword evidence="7 29" id="KW-0812">Transmembrane</keyword>
<comment type="cofactor">
    <cofactor evidence="1 27">
        <name>heme</name>
        <dbReference type="ChEBI" id="CHEBI:30413"/>
    </cofactor>
</comment>
<dbReference type="GO" id="GO:0005506">
    <property type="term" value="F:iron ion binding"/>
    <property type="evidence" value="ECO:0007669"/>
    <property type="project" value="InterPro"/>
</dbReference>
<evidence type="ECO:0000256" key="15">
    <source>
        <dbReference type="ARBA" id="ARBA00023033"/>
    </source>
</evidence>
<organism evidence="30 31">
    <name type="scientific">Branchiostoma belcheri</name>
    <name type="common">Amphioxus</name>
    <dbReference type="NCBI Taxonomy" id="7741"/>
    <lineage>
        <taxon>Eukaryota</taxon>
        <taxon>Metazoa</taxon>
        <taxon>Chordata</taxon>
        <taxon>Cephalochordata</taxon>
        <taxon>Leptocardii</taxon>
        <taxon>Amphioxiformes</taxon>
        <taxon>Branchiostomatidae</taxon>
        <taxon>Branchiostoma</taxon>
    </lineage>
</organism>
<dbReference type="GO" id="GO:0102033">
    <property type="term" value="F:long-chain fatty acid omega-hydroxylase activity"/>
    <property type="evidence" value="ECO:0007669"/>
    <property type="project" value="UniProtKB-EC"/>
</dbReference>
<dbReference type="GO" id="GO:0005743">
    <property type="term" value="C:mitochondrial inner membrane"/>
    <property type="evidence" value="ECO:0007669"/>
    <property type="project" value="UniProtKB-SubCell"/>
</dbReference>
<evidence type="ECO:0000256" key="1">
    <source>
        <dbReference type="ARBA" id="ARBA00001971"/>
    </source>
</evidence>
<dbReference type="PANTHER" id="PTHR24300:SF404">
    <property type="entry name" value="CYTOCHROME P450 2D6-LIKE"/>
    <property type="match status" value="1"/>
</dbReference>
<dbReference type="Pfam" id="PF00067">
    <property type="entry name" value="p450"/>
    <property type="match status" value="1"/>
</dbReference>
<dbReference type="InterPro" id="IPR001128">
    <property type="entry name" value="Cyt_P450"/>
</dbReference>
<evidence type="ECO:0000256" key="20">
    <source>
        <dbReference type="ARBA" id="ARBA00051320"/>
    </source>
</evidence>
<dbReference type="OrthoDB" id="1844152at2759"/>
<dbReference type="GO" id="GO:0008395">
    <property type="term" value="F:steroid hydroxylase activity"/>
    <property type="evidence" value="ECO:0007669"/>
    <property type="project" value="TreeGrafter"/>
</dbReference>
<keyword evidence="8 27" id="KW-0479">Metal-binding</keyword>
<dbReference type="InterPro" id="IPR036396">
    <property type="entry name" value="Cyt_P450_sf"/>
</dbReference>
<evidence type="ECO:0000256" key="28">
    <source>
        <dbReference type="RuleBase" id="RU000461"/>
    </source>
</evidence>
<evidence type="ECO:0000256" key="7">
    <source>
        <dbReference type="ARBA" id="ARBA00022692"/>
    </source>
</evidence>
<dbReference type="GeneID" id="109465048"/>
<evidence type="ECO:0000256" key="27">
    <source>
        <dbReference type="PIRSR" id="PIRSR602401-1"/>
    </source>
</evidence>
<keyword evidence="15 28" id="KW-0503">Monooxygenase</keyword>
<evidence type="ECO:0000256" key="14">
    <source>
        <dbReference type="ARBA" id="ARBA00023004"/>
    </source>
</evidence>